<dbReference type="AlphaFoldDB" id="A0A401QI30"/>
<dbReference type="InterPro" id="IPR002011">
    <property type="entry name" value="Tyr_kinase_rcpt_2_CS"/>
</dbReference>
<reference evidence="10 11" key="1">
    <citation type="journal article" date="2018" name="Nat. Ecol. Evol.">
        <title>Shark genomes provide insights into elasmobranch evolution and the origin of vertebrates.</title>
        <authorList>
            <person name="Hara Y"/>
            <person name="Yamaguchi K"/>
            <person name="Onimaru K"/>
            <person name="Kadota M"/>
            <person name="Koyanagi M"/>
            <person name="Keeley SD"/>
            <person name="Tatsumi K"/>
            <person name="Tanaka K"/>
            <person name="Motone F"/>
            <person name="Kageyama Y"/>
            <person name="Nozu R"/>
            <person name="Adachi N"/>
            <person name="Nishimura O"/>
            <person name="Nakagawa R"/>
            <person name="Tanegashima C"/>
            <person name="Kiyatake I"/>
            <person name="Matsumoto R"/>
            <person name="Murakumo K"/>
            <person name="Nishida K"/>
            <person name="Terakita A"/>
            <person name="Kuratani S"/>
            <person name="Sato K"/>
            <person name="Hyodo S Kuraku.S."/>
        </authorList>
    </citation>
    <scope>NUCLEOTIDE SEQUENCE [LARGE SCALE GENOMIC DNA]</scope>
</reference>
<dbReference type="STRING" id="75743.A0A401QI30"/>
<dbReference type="PANTHER" id="PTHR24416">
    <property type="entry name" value="TYROSINE-PROTEIN KINASE RECEPTOR"/>
    <property type="match status" value="1"/>
</dbReference>
<evidence type="ECO:0000256" key="7">
    <source>
        <dbReference type="ARBA" id="ARBA00023170"/>
    </source>
</evidence>
<dbReference type="InterPro" id="IPR000719">
    <property type="entry name" value="Prot_kinase_dom"/>
</dbReference>
<dbReference type="GO" id="GO:0043560">
    <property type="term" value="F:insulin receptor substrate binding"/>
    <property type="evidence" value="ECO:0007669"/>
    <property type="project" value="TreeGrafter"/>
</dbReference>
<evidence type="ECO:0000256" key="5">
    <source>
        <dbReference type="ARBA" id="ARBA00022840"/>
    </source>
</evidence>
<evidence type="ECO:0000313" key="10">
    <source>
        <dbReference type="EMBL" id="GCB84987.1"/>
    </source>
</evidence>
<evidence type="ECO:0000256" key="1">
    <source>
        <dbReference type="ARBA" id="ARBA00011902"/>
    </source>
</evidence>
<dbReference type="InterPro" id="IPR011009">
    <property type="entry name" value="Kinase-like_dom_sf"/>
</dbReference>
<dbReference type="PROSITE" id="PS00239">
    <property type="entry name" value="RECEPTOR_TYR_KIN_II"/>
    <property type="match status" value="1"/>
</dbReference>
<keyword evidence="3" id="KW-0547">Nucleotide-binding</keyword>
<dbReference type="InterPro" id="IPR050122">
    <property type="entry name" value="RTK"/>
</dbReference>
<dbReference type="SUPFAM" id="SSF56112">
    <property type="entry name" value="Protein kinase-like (PK-like)"/>
    <property type="match status" value="1"/>
</dbReference>
<dbReference type="EMBL" id="BFAA01114381">
    <property type="protein sequence ID" value="GCB84987.1"/>
    <property type="molecule type" value="Genomic_DNA"/>
</dbReference>
<evidence type="ECO:0000256" key="8">
    <source>
        <dbReference type="ARBA" id="ARBA00051243"/>
    </source>
</evidence>
<name>A0A401QI30_SCYTO</name>
<keyword evidence="7" id="KW-0675">Receptor</keyword>
<comment type="caution">
    <text evidence="10">The sequence shown here is derived from an EMBL/GenBank/DDBJ whole genome shotgun (WGS) entry which is preliminary data.</text>
</comment>
<feature type="non-terminal residue" evidence="10">
    <location>
        <position position="1"/>
    </location>
</feature>
<keyword evidence="6" id="KW-0829">Tyrosine-protein kinase</keyword>
<evidence type="ECO:0000256" key="6">
    <source>
        <dbReference type="ARBA" id="ARBA00023137"/>
    </source>
</evidence>
<dbReference type="GO" id="GO:0051897">
    <property type="term" value="P:positive regulation of phosphatidylinositol 3-kinase/protein kinase B signal transduction"/>
    <property type="evidence" value="ECO:0007669"/>
    <property type="project" value="TreeGrafter"/>
</dbReference>
<comment type="catalytic activity">
    <reaction evidence="8">
        <text>L-tyrosyl-[protein] + ATP = O-phospho-L-tyrosyl-[protein] + ADP + H(+)</text>
        <dbReference type="Rhea" id="RHEA:10596"/>
        <dbReference type="Rhea" id="RHEA-COMP:10136"/>
        <dbReference type="Rhea" id="RHEA-COMP:20101"/>
        <dbReference type="ChEBI" id="CHEBI:15378"/>
        <dbReference type="ChEBI" id="CHEBI:30616"/>
        <dbReference type="ChEBI" id="CHEBI:46858"/>
        <dbReference type="ChEBI" id="CHEBI:61978"/>
        <dbReference type="ChEBI" id="CHEBI:456216"/>
        <dbReference type="EC" id="2.7.10.1"/>
    </reaction>
</comment>
<dbReference type="GO" id="GO:0005524">
    <property type="term" value="F:ATP binding"/>
    <property type="evidence" value="ECO:0007669"/>
    <property type="project" value="UniProtKB-KW"/>
</dbReference>
<dbReference type="SMART" id="SM00219">
    <property type="entry name" value="TyrKc"/>
    <property type="match status" value="1"/>
</dbReference>
<dbReference type="PROSITE" id="PS00109">
    <property type="entry name" value="PROTEIN_KINASE_TYR"/>
    <property type="match status" value="1"/>
</dbReference>
<dbReference type="PROSITE" id="PS50011">
    <property type="entry name" value="PROTEIN_KINASE_DOM"/>
    <property type="match status" value="1"/>
</dbReference>
<dbReference type="InterPro" id="IPR020635">
    <property type="entry name" value="Tyr_kinase_cat_dom"/>
</dbReference>
<protein>
    <recommendedName>
        <fullName evidence="1">receptor protein-tyrosine kinase</fullName>
        <ecNumber evidence="1">2.7.10.1</ecNumber>
    </recommendedName>
</protein>
<dbReference type="Pfam" id="PF07714">
    <property type="entry name" value="PK_Tyr_Ser-Thr"/>
    <property type="match status" value="1"/>
</dbReference>
<proteinExistence type="predicted"/>
<dbReference type="Gene3D" id="1.10.510.10">
    <property type="entry name" value="Transferase(Phosphotransferase) domain 1"/>
    <property type="match status" value="1"/>
</dbReference>
<evidence type="ECO:0000256" key="4">
    <source>
        <dbReference type="ARBA" id="ARBA00022777"/>
    </source>
</evidence>
<gene>
    <name evidence="10" type="ORF">scyTo_0025649</name>
</gene>
<evidence type="ECO:0000313" key="11">
    <source>
        <dbReference type="Proteomes" id="UP000288216"/>
    </source>
</evidence>
<dbReference type="FunFam" id="1.10.510.10:FF:000667">
    <property type="entry name" value="Tyrosine-protein kinase receptor"/>
    <property type="match status" value="1"/>
</dbReference>
<accession>A0A401QI30</accession>
<dbReference type="PANTHER" id="PTHR24416:SF535">
    <property type="entry name" value="INSULIN RECEPTOR"/>
    <property type="match status" value="1"/>
</dbReference>
<dbReference type="GO" id="GO:0005009">
    <property type="term" value="F:insulin receptor activity"/>
    <property type="evidence" value="ECO:0007669"/>
    <property type="project" value="TreeGrafter"/>
</dbReference>
<organism evidence="10 11">
    <name type="scientific">Scyliorhinus torazame</name>
    <name type="common">Cloudy catshark</name>
    <name type="synonym">Catulus torazame</name>
    <dbReference type="NCBI Taxonomy" id="75743"/>
    <lineage>
        <taxon>Eukaryota</taxon>
        <taxon>Metazoa</taxon>
        <taxon>Chordata</taxon>
        <taxon>Craniata</taxon>
        <taxon>Vertebrata</taxon>
        <taxon>Chondrichthyes</taxon>
        <taxon>Elasmobranchii</taxon>
        <taxon>Galeomorphii</taxon>
        <taxon>Galeoidea</taxon>
        <taxon>Carcharhiniformes</taxon>
        <taxon>Scyliorhinidae</taxon>
        <taxon>Scyliorhinus</taxon>
    </lineage>
</organism>
<keyword evidence="2" id="KW-0808">Transferase</keyword>
<keyword evidence="5" id="KW-0067">ATP-binding</keyword>
<dbReference type="GO" id="GO:0005899">
    <property type="term" value="C:insulin receptor complex"/>
    <property type="evidence" value="ECO:0007669"/>
    <property type="project" value="TreeGrafter"/>
</dbReference>
<dbReference type="GO" id="GO:0043410">
    <property type="term" value="P:positive regulation of MAPK cascade"/>
    <property type="evidence" value="ECO:0007669"/>
    <property type="project" value="TreeGrafter"/>
</dbReference>
<keyword evidence="11" id="KW-1185">Reference proteome</keyword>
<dbReference type="OMA" id="HEMCRIA"/>
<dbReference type="GO" id="GO:0042593">
    <property type="term" value="P:glucose homeostasis"/>
    <property type="evidence" value="ECO:0007669"/>
    <property type="project" value="TreeGrafter"/>
</dbReference>
<feature type="domain" description="Protein kinase" evidence="9">
    <location>
        <begin position="1"/>
        <end position="97"/>
    </location>
</feature>
<evidence type="ECO:0000256" key="2">
    <source>
        <dbReference type="ARBA" id="ARBA00022679"/>
    </source>
</evidence>
<dbReference type="EC" id="2.7.10.1" evidence="1"/>
<dbReference type="InterPro" id="IPR008266">
    <property type="entry name" value="Tyr_kinase_AS"/>
</dbReference>
<dbReference type="PRINTS" id="PR00109">
    <property type="entry name" value="TYRKINASE"/>
</dbReference>
<dbReference type="OrthoDB" id="546826at2759"/>
<dbReference type="Proteomes" id="UP000288216">
    <property type="component" value="Unassembled WGS sequence"/>
</dbReference>
<evidence type="ECO:0000259" key="9">
    <source>
        <dbReference type="PROSITE" id="PS50011"/>
    </source>
</evidence>
<keyword evidence="4" id="KW-0418">Kinase</keyword>
<sequence>NNPGHPPPTLKEMIRTAAEISDGMAYLNAKKFVHRDLAARNCMVGEDYTVKIGDFGMTRDIYETDYYRKGGKGLLPVRWMAPESLKDGVFTAHSDVW</sequence>
<evidence type="ECO:0000256" key="3">
    <source>
        <dbReference type="ARBA" id="ARBA00022741"/>
    </source>
</evidence>
<dbReference type="GO" id="GO:0030424">
    <property type="term" value="C:axon"/>
    <property type="evidence" value="ECO:0007669"/>
    <property type="project" value="TreeGrafter"/>
</dbReference>
<dbReference type="InterPro" id="IPR001245">
    <property type="entry name" value="Ser-Thr/Tyr_kinase_cat_dom"/>
</dbReference>